<organism evidence="2 3">
    <name type="scientific">Pythium insidiosum</name>
    <name type="common">Pythiosis disease agent</name>
    <dbReference type="NCBI Taxonomy" id="114742"/>
    <lineage>
        <taxon>Eukaryota</taxon>
        <taxon>Sar</taxon>
        <taxon>Stramenopiles</taxon>
        <taxon>Oomycota</taxon>
        <taxon>Peronosporomycetes</taxon>
        <taxon>Pythiales</taxon>
        <taxon>Pythiaceae</taxon>
        <taxon>Pythium</taxon>
    </lineage>
</organism>
<gene>
    <name evidence="2" type="ORF">P43SY_005163</name>
</gene>
<evidence type="ECO:0000313" key="3">
    <source>
        <dbReference type="Proteomes" id="UP001209570"/>
    </source>
</evidence>
<proteinExistence type="predicted"/>
<evidence type="ECO:0000313" key="2">
    <source>
        <dbReference type="EMBL" id="KAJ0403169.1"/>
    </source>
</evidence>
<dbReference type="Proteomes" id="UP001209570">
    <property type="component" value="Unassembled WGS sequence"/>
</dbReference>
<keyword evidence="3" id="KW-1185">Reference proteome</keyword>
<accession>A0AAD5LJ71</accession>
<sequence>MTVLYSTNEAYGDEDSVFRGRPPRIAKVRAIEANARLLRPTKASLARTTTKRRAGGDLFSADDKENVPSNVLRRRTRLTIPKSPKFQRRPKKQPRSPQLTRTSRELREIAAIKKKVQETRKRNQRYHEATTRGLSEQSSFTKALQSCGGLGVPAVRRPQLTTPVEFNFEVDKRAMAKKRKLCVTEPLPREPAKRWRA</sequence>
<feature type="compositionally biased region" description="Basic residues" evidence="1">
    <location>
        <begin position="85"/>
        <end position="94"/>
    </location>
</feature>
<reference evidence="2" key="1">
    <citation type="submission" date="2021-12" db="EMBL/GenBank/DDBJ databases">
        <title>Prjna785345.</title>
        <authorList>
            <person name="Rujirawat T."/>
            <person name="Krajaejun T."/>
        </authorList>
    </citation>
    <scope>NUCLEOTIDE SEQUENCE</scope>
    <source>
        <strain evidence="2">Pi057C3</strain>
    </source>
</reference>
<dbReference type="EMBL" id="JAKCXM010000087">
    <property type="protein sequence ID" value="KAJ0403169.1"/>
    <property type="molecule type" value="Genomic_DNA"/>
</dbReference>
<evidence type="ECO:0000256" key="1">
    <source>
        <dbReference type="SAM" id="MobiDB-lite"/>
    </source>
</evidence>
<dbReference type="AlphaFoldDB" id="A0AAD5LJ71"/>
<feature type="region of interest" description="Disordered" evidence="1">
    <location>
        <begin position="77"/>
        <end position="104"/>
    </location>
</feature>
<comment type="caution">
    <text evidence="2">The sequence shown here is derived from an EMBL/GenBank/DDBJ whole genome shotgun (WGS) entry which is preliminary data.</text>
</comment>
<protein>
    <submittedName>
        <fullName evidence="2">Uncharacterized protein</fullName>
    </submittedName>
</protein>
<name>A0AAD5LJ71_PYTIN</name>